<protein>
    <submittedName>
        <fullName evidence="1">Uncharacterized protein</fullName>
    </submittedName>
</protein>
<dbReference type="Proteomes" id="UP000834106">
    <property type="component" value="Chromosome 22"/>
</dbReference>
<keyword evidence="2" id="KW-1185">Reference proteome</keyword>
<dbReference type="AlphaFoldDB" id="A0AAD2EEZ2"/>
<reference evidence="1" key="1">
    <citation type="submission" date="2023-05" db="EMBL/GenBank/DDBJ databases">
        <authorList>
            <person name="Huff M."/>
        </authorList>
    </citation>
    <scope>NUCLEOTIDE SEQUENCE</scope>
</reference>
<proteinExistence type="predicted"/>
<name>A0AAD2EEZ2_9LAMI</name>
<gene>
    <name evidence="1" type="ORF">FPE_LOCUS33126</name>
</gene>
<sequence length="140" mass="14974">MEITPRAFNASGSIGGVPNALVCPKIGEFGIPCSTESTAKFHSKIESIVACPNDPDAFRLLGEAKYALKDYGGSIVAYKSSTMVSKTIEFEVFCGLANSLLAAKKPDELLTPKFNAEKQAEFNKGVEGATKFLLSKFSDL</sequence>
<evidence type="ECO:0000313" key="2">
    <source>
        <dbReference type="Proteomes" id="UP000834106"/>
    </source>
</evidence>
<accession>A0AAD2EEZ2</accession>
<dbReference type="EMBL" id="OU503057">
    <property type="protein sequence ID" value="CAI9785696.1"/>
    <property type="molecule type" value="Genomic_DNA"/>
</dbReference>
<organism evidence="1 2">
    <name type="scientific">Fraxinus pennsylvanica</name>
    <dbReference type="NCBI Taxonomy" id="56036"/>
    <lineage>
        <taxon>Eukaryota</taxon>
        <taxon>Viridiplantae</taxon>
        <taxon>Streptophyta</taxon>
        <taxon>Embryophyta</taxon>
        <taxon>Tracheophyta</taxon>
        <taxon>Spermatophyta</taxon>
        <taxon>Magnoliopsida</taxon>
        <taxon>eudicotyledons</taxon>
        <taxon>Gunneridae</taxon>
        <taxon>Pentapetalae</taxon>
        <taxon>asterids</taxon>
        <taxon>lamiids</taxon>
        <taxon>Lamiales</taxon>
        <taxon>Oleaceae</taxon>
        <taxon>Oleeae</taxon>
        <taxon>Fraxinus</taxon>
    </lineage>
</organism>
<evidence type="ECO:0000313" key="1">
    <source>
        <dbReference type="EMBL" id="CAI9785696.1"/>
    </source>
</evidence>